<feature type="non-terminal residue" evidence="2">
    <location>
        <position position="126"/>
    </location>
</feature>
<name>A0ABS1D4P8_9PROT</name>
<protein>
    <recommendedName>
        <fullName evidence="4">SPOR domain-containing protein</fullName>
    </recommendedName>
</protein>
<organism evidence="2 3">
    <name type="scientific">Paracraurococcus ruber</name>
    <dbReference type="NCBI Taxonomy" id="77675"/>
    <lineage>
        <taxon>Bacteria</taxon>
        <taxon>Pseudomonadati</taxon>
        <taxon>Pseudomonadota</taxon>
        <taxon>Alphaproteobacteria</taxon>
        <taxon>Acetobacterales</taxon>
        <taxon>Roseomonadaceae</taxon>
        <taxon>Paracraurococcus</taxon>
    </lineage>
</organism>
<dbReference type="EMBL" id="NRSG01000384">
    <property type="protein sequence ID" value="MBK1661838.1"/>
    <property type="molecule type" value="Genomic_DNA"/>
</dbReference>
<evidence type="ECO:0000313" key="2">
    <source>
        <dbReference type="EMBL" id="MBK1661838.1"/>
    </source>
</evidence>
<sequence>MLAVAGGLLGAVAVAGAVTWGLSRMGPRTVPVIEAASGPVKVKPAEGKEGGLIVPNQDQLVLQPPEVRREAERRSNQARLGQGPEQPQLDLLRQQAAPPAPPSAISPAATHAPAAPAPSELAQAPT</sequence>
<evidence type="ECO:0000313" key="3">
    <source>
        <dbReference type="Proteomes" id="UP000697995"/>
    </source>
</evidence>
<accession>A0ABS1D4P8</accession>
<gene>
    <name evidence="2" type="ORF">CKO45_26965</name>
</gene>
<proteinExistence type="predicted"/>
<dbReference type="Proteomes" id="UP000697995">
    <property type="component" value="Unassembled WGS sequence"/>
</dbReference>
<keyword evidence="3" id="KW-1185">Reference proteome</keyword>
<feature type="region of interest" description="Disordered" evidence="1">
    <location>
        <begin position="45"/>
        <end position="126"/>
    </location>
</feature>
<reference evidence="2 3" key="1">
    <citation type="journal article" date="2020" name="Microorganisms">
        <title>Osmotic Adaptation and Compatible Solute Biosynthesis of Phototrophic Bacteria as Revealed from Genome Analyses.</title>
        <authorList>
            <person name="Imhoff J.F."/>
            <person name="Rahn T."/>
            <person name="Kunzel S."/>
            <person name="Keller A."/>
            <person name="Neulinger S.C."/>
        </authorList>
    </citation>
    <scope>NUCLEOTIDE SEQUENCE [LARGE SCALE GENOMIC DNA]</scope>
    <source>
        <strain evidence="2 3">DSM 15382</strain>
    </source>
</reference>
<comment type="caution">
    <text evidence="2">The sequence shown here is derived from an EMBL/GenBank/DDBJ whole genome shotgun (WGS) entry which is preliminary data.</text>
</comment>
<feature type="compositionally biased region" description="Low complexity" evidence="1">
    <location>
        <begin position="105"/>
        <end position="119"/>
    </location>
</feature>
<evidence type="ECO:0008006" key="4">
    <source>
        <dbReference type="Google" id="ProtNLM"/>
    </source>
</evidence>
<evidence type="ECO:0000256" key="1">
    <source>
        <dbReference type="SAM" id="MobiDB-lite"/>
    </source>
</evidence>
<feature type="compositionally biased region" description="Basic and acidic residues" evidence="1">
    <location>
        <begin position="66"/>
        <end position="75"/>
    </location>
</feature>